<reference evidence="1 2" key="1">
    <citation type="journal article" date="2017" name="ISME J.">
        <title>Tremblaya phenacola PPER: an evolutionary beta-gammaproteobacterium collage.</title>
        <authorList>
            <person name="Gil R."/>
            <person name="Vargas-Chavez C."/>
            <person name="Lopez-Madrigal S."/>
            <person name="Santos-Garcia D."/>
            <person name="Latorre A."/>
            <person name="Moya A."/>
        </authorList>
    </citation>
    <scope>NUCLEOTIDE SEQUENCE [LARGE SCALE GENOMIC DNA]</scope>
    <source>
        <strain evidence="1 2">PPER</strain>
    </source>
</reference>
<protein>
    <submittedName>
        <fullName evidence="1">DNA polymerase III subunit epsilon</fullName>
        <ecNumber evidence="1">2.7.7.7</ecNumber>
    </submittedName>
</protein>
<gene>
    <name evidence="1" type="primary">dnaQ_B</name>
    <name evidence="1" type="ORF">TPPER_00168</name>
</gene>
<evidence type="ECO:0000313" key="1">
    <source>
        <dbReference type="EMBL" id="PHN16239.1"/>
    </source>
</evidence>
<dbReference type="EC" id="2.7.7.7" evidence="1"/>
<dbReference type="EMBL" id="MKGN01000017">
    <property type="protein sequence ID" value="PHN16239.1"/>
    <property type="molecule type" value="Genomic_DNA"/>
</dbReference>
<keyword evidence="1" id="KW-0548">Nucleotidyltransferase</keyword>
<keyword evidence="1" id="KW-0808">Transferase</keyword>
<organism evidence="1 2">
    <name type="scientific">Candidatus Tremblayella phenacoccinincola</name>
    <dbReference type="NCBI Taxonomy" id="1010676"/>
    <lineage>
        <taxon>Bacteria</taxon>
        <taxon>Pseudomonadati</taxon>
        <taxon>Pseudomonadota</taxon>
        <taxon>Betaproteobacteria</taxon>
        <taxon>Candidatus Tremblayella</taxon>
    </lineage>
</organism>
<dbReference type="AlphaFoldDB" id="A0A2G0V6Z8"/>
<sequence>MCDRFNIPRTKRIKHGALIDAKLLADVFIVLNRIKASTAGFNDGCGPVERTSLCKRLPLISVSSSEQQLHQNILNEIDSLTVGDCVW</sequence>
<name>A0A2G0V6Z8_9PROT</name>
<keyword evidence="2" id="KW-1185">Reference proteome</keyword>
<accession>A0A2G0V6Z8</accession>
<proteinExistence type="predicted"/>
<comment type="caution">
    <text evidence="1">The sequence shown here is derived from an EMBL/GenBank/DDBJ whole genome shotgun (WGS) entry which is preliminary data.</text>
</comment>
<dbReference type="Proteomes" id="UP000222818">
    <property type="component" value="Unassembled WGS sequence"/>
</dbReference>
<dbReference type="GO" id="GO:0003887">
    <property type="term" value="F:DNA-directed DNA polymerase activity"/>
    <property type="evidence" value="ECO:0007669"/>
    <property type="project" value="UniProtKB-EC"/>
</dbReference>
<evidence type="ECO:0000313" key="2">
    <source>
        <dbReference type="Proteomes" id="UP000222818"/>
    </source>
</evidence>